<evidence type="ECO:0000313" key="1">
    <source>
        <dbReference type="EMBL" id="VUC38206.1"/>
    </source>
</evidence>
<reference evidence="1 2" key="1">
    <citation type="submission" date="2019-06" db="EMBL/GenBank/DDBJ databases">
        <authorList>
            <person name="Broberg M."/>
        </authorList>
    </citation>
    <scope>NUCLEOTIDE SEQUENCE [LARGE SCALE GENOMIC DNA]</scope>
</reference>
<evidence type="ECO:0008006" key="3">
    <source>
        <dbReference type="Google" id="ProtNLM"/>
    </source>
</evidence>
<keyword evidence="2" id="KW-1185">Reference proteome</keyword>
<organism evidence="1 2">
    <name type="scientific">Bionectria ochroleuca</name>
    <name type="common">Gliocladium roseum</name>
    <dbReference type="NCBI Taxonomy" id="29856"/>
    <lineage>
        <taxon>Eukaryota</taxon>
        <taxon>Fungi</taxon>
        <taxon>Dikarya</taxon>
        <taxon>Ascomycota</taxon>
        <taxon>Pezizomycotina</taxon>
        <taxon>Sordariomycetes</taxon>
        <taxon>Hypocreomycetidae</taxon>
        <taxon>Hypocreales</taxon>
        <taxon>Bionectriaceae</taxon>
        <taxon>Clonostachys</taxon>
    </lineage>
</organism>
<comment type="caution">
    <text evidence="1">The sequence shown here is derived from an EMBL/GenBank/DDBJ whole genome shotgun (WGS) entry which is preliminary data.</text>
</comment>
<sequence>MVGLYEILPTELWAAILTFLPLPDLEAFNQTSKYSHKVAQKCLKTQRDLFREASTFKIDGFCERGCTPWHAPVVQVLREPFFGSYIRELDIDVMNADKTLAVCLGMNPGSTRRDFVSDSDMSLLLRAAETCFADWFDIPQHPDYRERLFNSVNALEVSALLTLLVCNLPNLRVLTLSTGYSGGMAELTWLSALAQRIHLRGNARGNAPLLGHEPFSRLEHLKGDSFEGFYGLDSKCIAPFIALPSVKWFETPQNHHRGFDWPCWLPRSNLREIVLDESSIPEEAIRAFAAKALKGPCVIRQAWTARRDGDTPHATWNRLEIPYEGAPAKDHIVELRVDRDP</sequence>
<name>A0ABY6V6S4_BIOOC</name>
<evidence type="ECO:0000313" key="2">
    <source>
        <dbReference type="Proteomes" id="UP000766486"/>
    </source>
</evidence>
<dbReference type="Proteomes" id="UP000766486">
    <property type="component" value="Unassembled WGS sequence"/>
</dbReference>
<protein>
    <recommendedName>
        <fullName evidence="3">F-box domain-containing protein</fullName>
    </recommendedName>
</protein>
<dbReference type="CDD" id="cd09917">
    <property type="entry name" value="F-box_SF"/>
    <property type="match status" value="1"/>
</dbReference>
<proteinExistence type="predicted"/>
<gene>
    <name evidence="1" type="ORF">CLO192961_LOCUS495338</name>
</gene>
<accession>A0ABY6V6S4</accession>
<dbReference type="EMBL" id="CABFNS010001130">
    <property type="protein sequence ID" value="VUC38206.1"/>
    <property type="molecule type" value="Genomic_DNA"/>
</dbReference>